<name>A0A2S4KVY9_9HYPO</name>
<evidence type="ECO:0008006" key="4">
    <source>
        <dbReference type="Google" id="ProtNLM"/>
    </source>
</evidence>
<gene>
    <name evidence="2" type="ORF">TPAR_05483</name>
</gene>
<proteinExistence type="predicted"/>
<sequence length="198" mass="21853">MPILKTLVILPLLIYQCIKAFGLDAPLHGYGVDILTWEVKVFPREPPMNFSGTIQEVQAQINKVNPKWNATYFNGASEKRRENRPVFYQTICGPGPYGWNEADASSIKYGINYLGGLIFSKPINGPGTGNCGRVSCSYNSAIWWCNDNTVPYQLDSFSAIADGALNILKSCTDDFATVGQIFAIGNWNVIVRGDNDNC</sequence>
<dbReference type="Proteomes" id="UP000237481">
    <property type="component" value="Unassembled WGS sequence"/>
</dbReference>
<dbReference type="AlphaFoldDB" id="A0A2S4KVY9"/>
<keyword evidence="1" id="KW-0732">Signal</keyword>
<dbReference type="OrthoDB" id="3552888at2759"/>
<reference evidence="2 3" key="1">
    <citation type="submission" date="2018-01" db="EMBL/GenBank/DDBJ databases">
        <title>Harnessing the power of phylogenomics to disentangle the directionality and signatures of interkingdom host jumping in the parasitic fungal genus Tolypocladium.</title>
        <authorList>
            <person name="Quandt C.A."/>
            <person name="Patterson W."/>
            <person name="Spatafora J.W."/>
        </authorList>
    </citation>
    <scope>NUCLEOTIDE SEQUENCE [LARGE SCALE GENOMIC DNA]</scope>
    <source>
        <strain evidence="2 3">NRBC 100945</strain>
    </source>
</reference>
<keyword evidence="3" id="KW-1185">Reference proteome</keyword>
<feature type="signal peptide" evidence="1">
    <location>
        <begin position="1"/>
        <end position="20"/>
    </location>
</feature>
<dbReference type="PANTHER" id="PTHR35605">
    <property type="entry name" value="ECP2 EFFECTOR PROTEIN DOMAIN-CONTAINING PROTEIN-RELATED"/>
    <property type="match status" value="1"/>
</dbReference>
<dbReference type="EMBL" id="PKSG01000534">
    <property type="protein sequence ID" value="POR34340.1"/>
    <property type="molecule type" value="Genomic_DNA"/>
</dbReference>
<dbReference type="PANTHER" id="PTHR35605:SF1">
    <property type="entry name" value="ECP2 EFFECTOR PROTEIN DOMAIN-CONTAINING PROTEIN-RELATED"/>
    <property type="match status" value="1"/>
</dbReference>
<feature type="chain" id="PRO_5015399262" description="Secreted protein" evidence="1">
    <location>
        <begin position="21"/>
        <end position="198"/>
    </location>
</feature>
<organism evidence="2 3">
    <name type="scientific">Tolypocladium paradoxum</name>
    <dbReference type="NCBI Taxonomy" id="94208"/>
    <lineage>
        <taxon>Eukaryota</taxon>
        <taxon>Fungi</taxon>
        <taxon>Dikarya</taxon>
        <taxon>Ascomycota</taxon>
        <taxon>Pezizomycotina</taxon>
        <taxon>Sordariomycetes</taxon>
        <taxon>Hypocreomycetidae</taxon>
        <taxon>Hypocreales</taxon>
        <taxon>Ophiocordycipitaceae</taxon>
        <taxon>Tolypocladium</taxon>
    </lineage>
</organism>
<dbReference type="STRING" id="94208.A0A2S4KVY9"/>
<evidence type="ECO:0000256" key="1">
    <source>
        <dbReference type="SAM" id="SignalP"/>
    </source>
</evidence>
<evidence type="ECO:0000313" key="2">
    <source>
        <dbReference type="EMBL" id="POR34340.1"/>
    </source>
</evidence>
<accession>A0A2S4KVY9</accession>
<comment type="caution">
    <text evidence="2">The sequence shown here is derived from an EMBL/GenBank/DDBJ whole genome shotgun (WGS) entry which is preliminary data.</text>
</comment>
<protein>
    <recommendedName>
        <fullName evidence="4">Secreted protein</fullName>
    </recommendedName>
</protein>
<evidence type="ECO:0000313" key="3">
    <source>
        <dbReference type="Proteomes" id="UP000237481"/>
    </source>
</evidence>